<keyword evidence="3" id="KW-0808">Transferase</keyword>
<dbReference type="InterPro" id="IPR000477">
    <property type="entry name" value="RT_dom"/>
</dbReference>
<feature type="domain" description="RNase H type-1" evidence="1">
    <location>
        <begin position="499"/>
        <end position="654"/>
    </location>
</feature>
<dbReference type="InterPro" id="IPR036397">
    <property type="entry name" value="RNaseH_sf"/>
</dbReference>
<evidence type="ECO:0000313" key="2">
    <source>
        <dbReference type="EMBL" id="CAI3974410.1"/>
    </source>
</evidence>
<dbReference type="PROSITE" id="PS50879">
    <property type="entry name" value="RNASE_H_1"/>
    <property type="match status" value="1"/>
</dbReference>
<proteinExistence type="predicted"/>
<sequence>MANFVQAFMPKLPLVVPPLTVEMWKKALQRFRPAAARGADGWARSDLLNMSPFHTKQLIALLSAIEDNQTEWPKQLLEGLVIAIAKCDDAHRPNEYRPIVLLSIIYRCWASLRARQMLAQLEMYIHSDAHGFLPSREPGQTWLHIQAAVETAIQSKQQLAGIGTDFVKAFNCISRKPLWFLAEAVGIPNTLLHPWRSFVQKFTRRFVVCNEVSNAHLSTRGFAEGCPLSVLAMVLVDWSYQLYQMHFAPAVRHFSFVDNISMLARQAHLVAWAFFTLRAFLTMWGLTLDLEKTYAWATTTEGRKQLAQLNVKVVEDFGELGGALSFTAAHRVRAKRGEALLERWQHLRRSKAKAMHGTLSCLSSDSHVHKLRTQAIKHLGLQLAGANPFLRLSLATPATADPGFYQLRTAILDFRRLCAKSPDLLIYWRGYMDRYDGTLRDGFAAQREECADFLSWVDELPLCASMHLLAPRSPFVLPLKRYFMDLPDTSREFNSAPRPGVTNHVFTDGSHFTGIVPNLNRSAWAVVNATNGDNISHGCVPGLLQTIGRAELWALISAVEWAITFEAEVVIWTDSASTCSKALKLLQNDTQLDDGDNQDLWQRLAAALRQTYADQIDIRWIPSHVDISLCETSHEEFLATWNNIADVQAVLANRHRGSDFERLLADAADYYKEWDSKLHILRDFYLKIAEQKTEPLDRK</sequence>
<evidence type="ECO:0000313" key="3">
    <source>
        <dbReference type="EMBL" id="CAL4761722.1"/>
    </source>
</evidence>
<comment type="caution">
    <text evidence="2">The sequence shown here is derived from an EMBL/GenBank/DDBJ whole genome shotgun (WGS) entry which is preliminary data.</text>
</comment>
<name>A0A9P1BKP0_9DINO</name>
<accession>A0A9P1BKP0</accession>
<evidence type="ECO:0000259" key="1">
    <source>
        <dbReference type="PROSITE" id="PS50879"/>
    </source>
</evidence>
<gene>
    <name evidence="2" type="ORF">C1SCF055_LOCUS2812</name>
</gene>
<dbReference type="SUPFAM" id="SSF56672">
    <property type="entry name" value="DNA/RNA polymerases"/>
    <property type="match status" value="1"/>
</dbReference>
<keyword evidence="3" id="KW-0548">Nucleotidyltransferase</keyword>
<dbReference type="InterPro" id="IPR043502">
    <property type="entry name" value="DNA/RNA_pol_sf"/>
</dbReference>
<organism evidence="2">
    <name type="scientific">Cladocopium goreaui</name>
    <dbReference type="NCBI Taxonomy" id="2562237"/>
    <lineage>
        <taxon>Eukaryota</taxon>
        <taxon>Sar</taxon>
        <taxon>Alveolata</taxon>
        <taxon>Dinophyceae</taxon>
        <taxon>Suessiales</taxon>
        <taxon>Symbiodiniaceae</taxon>
        <taxon>Cladocopium</taxon>
    </lineage>
</organism>
<reference evidence="2" key="1">
    <citation type="submission" date="2022-10" db="EMBL/GenBank/DDBJ databases">
        <authorList>
            <person name="Chen Y."/>
            <person name="Dougan E. K."/>
            <person name="Chan C."/>
            <person name="Rhodes N."/>
            <person name="Thang M."/>
        </authorList>
    </citation>
    <scope>NUCLEOTIDE SEQUENCE</scope>
</reference>
<dbReference type="Pfam" id="PF00075">
    <property type="entry name" value="RNase_H"/>
    <property type="match status" value="1"/>
</dbReference>
<dbReference type="EMBL" id="CAMXCT010000133">
    <property type="protein sequence ID" value="CAI3974410.1"/>
    <property type="molecule type" value="Genomic_DNA"/>
</dbReference>
<dbReference type="Proteomes" id="UP001152797">
    <property type="component" value="Unassembled WGS sequence"/>
</dbReference>
<dbReference type="Gene3D" id="3.30.420.10">
    <property type="entry name" value="Ribonuclease H-like superfamily/Ribonuclease H"/>
    <property type="match status" value="1"/>
</dbReference>
<reference evidence="3 4" key="2">
    <citation type="submission" date="2024-05" db="EMBL/GenBank/DDBJ databases">
        <authorList>
            <person name="Chen Y."/>
            <person name="Shah S."/>
            <person name="Dougan E. K."/>
            <person name="Thang M."/>
            <person name="Chan C."/>
        </authorList>
    </citation>
    <scope>NUCLEOTIDE SEQUENCE [LARGE SCALE GENOMIC DNA]</scope>
</reference>
<protein>
    <submittedName>
        <fullName evidence="3">LINE-1 reverse transcriptase homolog</fullName>
    </submittedName>
</protein>
<keyword evidence="4" id="KW-1185">Reference proteome</keyword>
<dbReference type="OrthoDB" id="407509at2759"/>
<dbReference type="Pfam" id="PF00078">
    <property type="entry name" value="RVT_1"/>
    <property type="match status" value="1"/>
</dbReference>
<dbReference type="GO" id="GO:0004523">
    <property type="term" value="F:RNA-DNA hybrid ribonuclease activity"/>
    <property type="evidence" value="ECO:0007669"/>
    <property type="project" value="InterPro"/>
</dbReference>
<dbReference type="AlphaFoldDB" id="A0A9P1BKP0"/>
<dbReference type="SUPFAM" id="SSF53098">
    <property type="entry name" value="Ribonuclease H-like"/>
    <property type="match status" value="1"/>
</dbReference>
<dbReference type="InterPro" id="IPR002156">
    <property type="entry name" value="RNaseH_domain"/>
</dbReference>
<dbReference type="GO" id="GO:0003964">
    <property type="term" value="F:RNA-directed DNA polymerase activity"/>
    <property type="evidence" value="ECO:0007669"/>
    <property type="project" value="UniProtKB-KW"/>
</dbReference>
<dbReference type="PANTHER" id="PTHR19446">
    <property type="entry name" value="REVERSE TRANSCRIPTASES"/>
    <property type="match status" value="1"/>
</dbReference>
<dbReference type="GO" id="GO:0003676">
    <property type="term" value="F:nucleic acid binding"/>
    <property type="evidence" value="ECO:0007669"/>
    <property type="project" value="InterPro"/>
</dbReference>
<dbReference type="EMBL" id="CAMXCT030000133">
    <property type="protein sequence ID" value="CAL4761722.1"/>
    <property type="molecule type" value="Genomic_DNA"/>
</dbReference>
<evidence type="ECO:0000313" key="4">
    <source>
        <dbReference type="Proteomes" id="UP001152797"/>
    </source>
</evidence>
<dbReference type="InterPro" id="IPR012337">
    <property type="entry name" value="RNaseH-like_sf"/>
</dbReference>
<keyword evidence="3" id="KW-0695">RNA-directed DNA polymerase</keyword>
<dbReference type="EMBL" id="CAMXCT020000133">
    <property type="protein sequence ID" value="CAL1127785.1"/>
    <property type="molecule type" value="Genomic_DNA"/>
</dbReference>